<dbReference type="Gene3D" id="3.30.950.10">
    <property type="entry name" value="Methyltransferase, Cobalt-precorrin-4 Transmethylase, Domain 2"/>
    <property type="match status" value="1"/>
</dbReference>
<dbReference type="InterPro" id="IPR000878">
    <property type="entry name" value="4pyrrol_Mease"/>
</dbReference>
<name>A0A0F8WV85_9ZZZZ</name>
<keyword evidence="3" id="KW-0489">Methyltransferase</keyword>
<feature type="non-terminal residue" evidence="7">
    <location>
        <position position="159"/>
    </location>
</feature>
<dbReference type="InterPro" id="IPR035996">
    <property type="entry name" value="4pyrrol_Methylase_sf"/>
</dbReference>
<dbReference type="UniPathway" id="UPA00148"/>
<comment type="pathway">
    <text evidence="1">Cofactor biosynthesis; adenosylcobalamin biosynthesis.</text>
</comment>
<evidence type="ECO:0000256" key="5">
    <source>
        <dbReference type="ARBA" id="ARBA00022691"/>
    </source>
</evidence>
<evidence type="ECO:0000313" key="7">
    <source>
        <dbReference type="EMBL" id="KKK60603.1"/>
    </source>
</evidence>
<dbReference type="PANTHER" id="PTHR43182:SF1">
    <property type="entry name" value="COBALT-PRECORRIN-7 C(5)-METHYLTRANSFERASE"/>
    <property type="match status" value="1"/>
</dbReference>
<reference evidence="7" key="1">
    <citation type="journal article" date="2015" name="Nature">
        <title>Complex archaea that bridge the gap between prokaryotes and eukaryotes.</title>
        <authorList>
            <person name="Spang A."/>
            <person name="Saw J.H."/>
            <person name="Jorgensen S.L."/>
            <person name="Zaremba-Niedzwiedzka K."/>
            <person name="Martijn J."/>
            <person name="Lind A.E."/>
            <person name="van Eijk R."/>
            <person name="Schleper C."/>
            <person name="Guy L."/>
            <person name="Ettema T.J."/>
        </authorList>
    </citation>
    <scope>NUCLEOTIDE SEQUENCE</scope>
</reference>
<evidence type="ECO:0000256" key="2">
    <source>
        <dbReference type="ARBA" id="ARBA00022573"/>
    </source>
</evidence>
<feature type="domain" description="Tetrapyrrole methylase" evidence="6">
    <location>
        <begin position="59"/>
        <end position="151"/>
    </location>
</feature>
<keyword evidence="4" id="KW-0808">Transferase</keyword>
<dbReference type="InterPro" id="IPR050714">
    <property type="entry name" value="Cobalamin_biosynth_MTase"/>
</dbReference>
<protein>
    <recommendedName>
        <fullName evidence="6">Tetrapyrrole methylase domain-containing protein</fullName>
    </recommendedName>
</protein>
<evidence type="ECO:0000256" key="4">
    <source>
        <dbReference type="ARBA" id="ARBA00022679"/>
    </source>
</evidence>
<dbReference type="Pfam" id="PF00590">
    <property type="entry name" value="TP_methylase"/>
    <property type="match status" value="1"/>
</dbReference>
<evidence type="ECO:0000256" key="1">
    <source>
        <dbReference type="ARBA" id="ARBA00004953"/>
    </source>
</evidence>
<accession>A0A0F8WV85</accession>
<dbReference type="PANTHER" id="PTHR43182">
    <property type="entry name" value="COBALT-PRECORRIN-6B C(15)-METHYLTRANSFERASE (DECARBOXYLATING)"/>
    <property type="match status" value="1"/>
</dbReference>
<dbReference type="GO" id="GO:0008276">
    <property type="term" value="F:protein methyltransferase activity"/>
    <property type="evidence" value="ECO:0007669"/>
    <property type="project" value="InterPro"/>
</dbReference>
<keyword evidence="5" id="KW-0949">S-adenosyl-L-methionine</keyword>
<gene>
    <name evidence="7" type="ORF">LCGC14_3022700</name>
</gene>
<dbReference type="InterPro" id="IPR014777">
    <property type="entry name" value="4pyrrole_Mease_sub1"/>
</dbReference>
<dbReference type="SUPFAM" id="SSF53790">
    <property type="entry name" value="Tetrapyrrole methylase"/>
    <property type="match status" value="1"/>
</dbReference>
<sequence length="159" mass="18085">MSLDVERFFPKELRDVGLFDQVLYAVAEIVRVAEIDLKDSVEKWYDFQVLPEDLLLEIVREFGYEYITDVLDQIQLAAKDKSVAVLVSGDPGLFSLSKSVLTRLGHDRCTVIPAVSSLQVAFAKTGLDWQDAKIISAHHKLPAVKELNFKDYSKIDWRI</sequence>
<keyword evidence="2" id="KW-0169">Cobalamin biosynthesis</keyword>
<dbReference type="InterPro" id="IPR012818">
    <property type="entry name" value="CbiE"/>
</dbReference>
<dbReference type="GO" id="GO:0032259">
    <property type="term" value="P:methylation"/>
    <property type="evidence" value="ECO:0007669"/>
    <property type="project" value="UniProtKB-KW"/>
</dbReference>
<comment type="caution">
    <text evidence="7">The sequence shown here is derived from an EMBL/GenBank/DDBJ whole genome shotgun (WGS) entry which is preliminary data.</text>
</comment>
<proteinExistence type="predicted"/>
<dbReference type="InterPro" id="IPR014776">
    <property type="entry name" value="4pyrrole_Mease_sub2"/>
</dbReference>
<dbReference type="GO" id="GO:0009236">
    <property type="term" value="P:cobalamin biosynthetic process"/>
    <property type="evidence" value="ECO:0007669"/>
    <property type="project" value="UniProtKB-UniPathway"/>
</dbReference>
<dbReference type="Gene3D" id="3.40.1010.10">
    <property type="entry name" value="Cobalt-precorrin-4 Transmethylase, Domain 1"/>
    <property type="match status" value="1"/>
</dbReference>
<dbReference type="CDD" id="cd11644">
    <property type="entry name" value="Precorrin-6Y-MT"/>
    <property type="match status" value="1"/>
</dbReference>
<evidence type="ECO:0000256" key="3">
    <source>
        <dbReference type="ARBA" id="ARBA00022603"/>
    </source>
</evidence>
<dbReference type="EMBL" id="LAZR01062885">
    <property type="protein sequence ID" value="KKK60603.1"/>
    <property type="molecule type" value="Genomic_DNA"/>
</dbReference>
<organism evidence="7">
    <name type="scientific">marine sediment metagenome</name>
    <dbReference type="NCBI Taxonomy" id="412755"/>
    <lineage>
        <taxon>unclassified sequences</taxon>
        <taxon>metagenomes</taxon>
        <taxon>ecological metagenomes</taxon>
    </lineage>
</organism>
<dbReference type="AlphaFoldDB" id="A0A0F8WV85"/>
<evidence type="ECO:0000259" key="6">
    <source>
        <dbReference type="Pfam" id="PF00590"/>
    </source>
</evidence>